<gene>
    <name evidence="5" type="ORF">SAMN05216255_1272</name>
</gene>
<dbReference type="PANTHER" id="PTHR30367">
    <property type="entry name" value="P-HYDROXYBENZOIC ACID EFFLUX PUMP SUBUNIT AAEA-RELATED"/>
    <property type="match status" value="1"/>
</dbReference>
<accession>A0A239AKB3</accession>
<evidence type="ECO:0000256" key="3">
    <source>
        <dbReference type="SAM" id="Phobius"/>
    </source>
</evidence>
<dbReference type="Gene3D" id="1.10.287.470">
    <property type="entry name" value="Helix hairpin bin"/>
    <property type="match status" value="2"/>
</dbReference>
<evidence type="ECO:0000256" key="2">
    <source>
        <dbReference type="SAM" id="Coils"/>
    </source>
</evidence>
<dbReference type="RefSeq" id="WP_089359115.1">
    <property type="nucleotide sequence ID" value="NZ_FZOG01000001.1"/>
</dbReference>
<dbReference type="Proteomes" id="UP000242915">
    <property type="component" value="Unassembled WGS sequence"/>
</dbReference>
<dbReference type="Gene3D" id="2.40.50.100">
    <property type="match status" value="2"/>
</dbReference>
<feature type="domain" description="Multidrug resistance protein MdtA-like barrel-sandwich hybrid" evidence="4">
    <location>
        <begin position="46"/>
        <end position="229"/>
    </location>
</feature>
<dbReference type="InterPro" id="IPR058625">
    <property type="entry name" value="MdtA-like_BSH"/>
</dbReference>
<dbReference type="EMBL" id="FZOG01000001">
    <property type="protein sequence ID" value="SNR96097.1"/>
    <property type="molecule type" value="Genomic_DNA"/>
</dbReference>
<keyword evidence="2" id="KW-0175">Coiled coil</keyword>
<proteinExistence type="inferred from homology"/>
<dbReference type="InterPro" id="IPR050393">
    <property type="entry name" value="MFP_Efflux_Pump"/>
</dbReference>
<dbReference type="PANTHER" id="PTHR30367:SF6">
    <property type="entry name" value="SECRETION PROTEIN-RELATED"/>
    <property type="match status" value="1"/>
</dbReference>
<comment type="similarity">
    <text evidence="1">Belongs to the membrane fusion protein (MFP) (TC 8.A.1) family.</text>
</comment>
<evidence type="ECO:0000313" key="6">
    <source>
        <dbReference type="Proteomes" id="UP000242915"/>
    </source>
</evidence>
<sequence length="353" mass="38980">MTPDQRFARWVQIAIAALTCCFIYFLTADLSMPLTPQAKLTRSVLKIAPRVSGQVSELAVFNNQHVQPGQLLFRLDAQPFEVEVRQAELAVEQAQQDNMELDAQLKAAQAEVSAAKAKATDLAAQSKRMHSLIGRQLVSRQAYDTLEAQHLSALAQVSAAQAKITELKARRGTNGNDNLRVRQARNALRRARLNLAYTEVRAQHSGVISNLQLRPGTYVAAGAPVAAMVEDSIDIIADFREKALRYVEPKTPAVVVFDARPGELFNARVGHIDAGVREGQIEANGQLAAPVQSERWVRDAQRQRLHLQLDQGLPFTLPTGAKATVQLIPLDNAFVAGIARLQIRMISWLHYVY</sequence>
<evidence type="ECO:0000313" key="5">
    <source>
        <dbReference type="EMBL" id="SNR96097.1"/>
    </source>
</evidence>
<dbReference type="Pfam" id="PF25917">
    <property type="entry name" value="BSH_RND"/>
    <property type="match status" value="1"/>
</dbReference>
<evidence type="ECO:0000259" key="4">
    <source>
        <dbReference type="Pfam" id="PF25917"/>
    </source>
</evidence>
<organism evidence="5 6">
    <name type="scientific">Pseudomonas segetis</name>
    <dbReference type="NCBI Taxonomy" id="298908"/>
    <lineage>
        <taxon>Bacteria</taxon>
        <taxon>Pseudomonadati</taxon>
        <taxon>Pseudomonadota</taxon>
        <taxon>Gammaproteobacteria</taxon>
        <taxon>Pseudomonadales</taxon>
        <taxon>Pseudomonadaceae</taxon>
        <taxon>Pseudomonas</taxon>
    </lineage>
</organism>
<protein>
    <submittedName>
        <fullName evidence="5">Multidrug resistance efflux pump</fullName>
    </submittedName>
</protein>
<dbReference type="AlphaFoldDB" id="A0A239AKB3"/>
<feature type="transmembrane region" description="Helical" evidence="3">
    <location>
        <begin position="7"/>
        <end position="26"/>
    </location>
</feature>
<keyword evidence="3" id="KW-0472">Membrane</keyword>
<keyword evidence="6" id="KW-1185">Reference proteome</keyword>
<name>A0A239AKB3_9PSED</name>
<dbReference type="Gene3D" id="2.40.30.170">
    <property type="match status" value="1"/>
</dbReference>
<feature type="coiled-coil region" evidence="2">
    <location>
        <begin position="84"/>
        <end position="125"/>
    </location>
</feature>
<keyword evidence="3" id="KW-1133">Transmembrane helix</keyword>
<keyword evidence="3" id="KW-0812">Transmembrane</keyword>
<evidence type="ECO:0000256" key="1">
    <source>
        <dbReference type="ARBA" id="ARBA00009477"/>
    </source>
</evidence>
<dbReference type="SUPFAM" id="SSF111369">
    <property type="entry name" value="HlyD-like secretion proteins"/>
    <property type="match status" value="2"/>
</dbReference>
<reference evidence="6" key="1">
    <citation type="submission" date="2017-06" db="EMBL/GenBank/DDBJ databases">
        <authorList>
            <person name="Varghese N."/>
            <person name="Submissions S."/>
        </authorList>
    </citation>
    <scope>NUCLEOTIDE SEQUENCE [LARGE SCALE GENOMIC DNA]</scope>
    <source>
        <strain evidence="6">CIP 108523</strain>
    </source>
</reference>